<reference evidence="7 8" key="1">
    <citation type="submission" date="2024-06" db="EMBL/GenBank/DDBJ databases">
        <title>The Natural Products Discovery Center: Release of the First 8490 Sequenced Strains for Exploring Actinobacteria Biosynthetic Diversity.</title>
        <authorList>
            <person name="Kalkreuter E."/>
            <person name="Kautsar S.A."/>
            <person name="Yang D."/>
            <person name="Bader C.D."/>
            <person name="Teijaro C.N."/>
            <person name="Fluegel L."/>
            <person name="Davis C.M."/>
            <person name="Simpson J.R."/>
            <person name="Lauterbach L."/>
            <person name="Steele A.D."/>
            <person name="Gui C."/>
            <person name="Meng S."/>
            <person name="Li G."/>
            <person name="Viehrig K."/>
            <person name="Ye F."/>
            <person name="Su P."/>
            <person name="Kiefer A.F."/>
            <person name="Nichols A."/>
            <person name="Cepeda A.J."/>
            <person name="Yan W."/>
            <person name="Fan B."/>
            <person name="Jiang Y."/>
            <person name="Adhikari A."/>
            <person name="Zheng C.-J."/>
            <person name="Schuster L."/>
            <person name="Cowan T.M."/>
            <person name="Smanski M.J."/>
            <person name="Chevrette M.G."/>
            <person name="De Carvalho L.P.S."/>
            <person name="Shen B."/>
        </authorList>
    </citation>
    <scope>NUCLEOTIDE SEQUENCE [LARGE SCALE GENOMIC DNA]</scope>
    <source>
        <strain evidence="7 8">NPDC020594</strain>
    </source>
</reference>
<organism evidence="7 8">
    <name type="scientific">Streptomyces flaveolus</name>
    <dbReference type="NCBI Taxonomy" id="67297"/>
    <lineage>
        <taxon>Bacteria</taxon>
        <taxon>Bacillati</taxon>
        <taxon>Actinomycetota</taxon>
        <taxon>Actinomycetes</taxon>
        <taxon>Kitasatosporales</taxon>
        <taxon>Streptomycetaceae</taxon>
        <taxon>Streptomyces</taxon>
    </lineage>
</organism>
<dbReference type="InterPro" id="IPR013249">
    <property type="entry name" value="RNA_pol_sigma70_r4_t2"/>
</dbReference>
<proteinExistence type="inferred from homology"/>
<dbReference type="Pfam" id="PF08281">
    <property type="entry name" value="Sigma70_r4_2"/>
    <property type="match status" value="1"/>
</dbReference>
<evidence type="ECO:0000256" key="4">
    <source>
        <dbReference type="ARBA" id="ARBA00023125"/>
    </source>
</evidence>
<gene>
    <name evidence="7" type="ORF">AB0H04_24155</name>
</gene>
<name>A0ABV3ADU8_9ACTN</name>
<evidence type="ECO:0000259" key="6">
    <source>
        <dbReference type="Pfam" id="PF08281"/>
    </source>
</evidence>
<dbReference type="InterPro" id="IPR036388">
    <property type="entry name" value="WH-like_DNA-bd_sf"/>
</dbReference>
<evidence type="ECO:0000313" key="8">
    <source>
        <dbReference type="Proteomes" id="UP001551011"/>
    </source>
</evidence>
<dbReference type="Proteomes" id="UP001551011">
    <property type="component" value="Unassembled WGS sequence"/>
</dbReference>
<protein>
    <submittedName>
        <fullName evidence="7">Sigma-70 family RNA polymerase sigma factor</fullName>
    </submittedName>
</protein>
<comment type="caution">
    <text evidence="7">The sequence shown here is derived from an EMBL/GenBank/DDBJ whole genome shotgun (WGS) entry which is preliminary data.</text>
</comment>
<evidence type="ECO:0000256" key="5">
    <source>
        <dbReference type="ARBA" id="ARBA00023163"/>
    </source>
</evidence>
<dbReference type="InterPro" id="IPR039425">
    <property type="entry name" value="RNA_pol_sigma-70-like"/>
</dbReference>
<dbReference type="InterPro" id="IPR013324">
    <property type="entry name" value="RNA_pol_sigma_r3/r4-like"/>
</dbReference>
<dbReference type="RefSeq" id="WP_359258423.1">
    <property type="nucleotide sequence ID" value="NZ_JBFAEG010000017.1"/>
</dbReference>
<keyword evidence="2" id="KW-0805">Transcription regulation</keyword>
<evidence type="ECO:0000256" key="1">
    <source>
        <dbReference type="ARBA" id="ARBA00010641"/>
    </source>
</evidence>
<dbReference type="Gene3D" id="1.10.10.10">
    <property type="entry name" value="Winged helix-like DNA-binding domain superfamily/Winged helix DNA-binding domain"/>
    <property type="match status" value="1"/>
</dbReference>
<evidence type="ECO:0000256" key="2">
    <source>
        <dbReference type="ARBA" id="ARBA00023015"/>
    </source>
</evidence>
<dbReference type="EMBL" id="JBFAEG010000017">
    <property type="protein sequence ID" value="MEU5709932.1"/>
    <property type="molecule type" value="Genomic_DNA"/>
</dbReference>
<dbReference type="SUPFAM" id="SSF88659">
    <property type="entry name" value="Sigma3 and sigma4 domains of RNA polymerase sigma factors"/>
    <property type="match status" value="1"/>
</dbReference>
<comment type="similarity">
    <text evidence="1">Belongs to the sigma-70 factor family. ECF subfamily.</text>
</comment>
<evidence type="ECO:0000313" key="7">
    <source>
        <dbReference type="EMBL" id="MEU5709932.1"/>
    </source>
</evidence>
<feature type="domain" description="RNA polymerase sigma factor 70 region 4 type 2" evidence="6">
    <location>
        <begin position="107"/>
        <end position="157"/>
    </location>
</feature>
<keyword evidence="4" id="KW-0238">DNA-binding</keyword>
<evidence type="ECO:0000256" key="3">
    <source>
        <dbReference type="ARBA" id="ARBA00023082"/>
    </source>
</evidence>
<dbReference type="PANTHER" id="PTHR43133:SF8">
    <property type="entry name" value="RNA POLYMERASE SIGMA FACTOR HI_1459-RELATED"/>
    <property type="match status" value="1"/>
</dbReference>
<sequence>MTEEVGEDGRVPVAEAPLPLPVEFEALYILHQEGFHELALAVLGTNDAAEWAVHRAFLEILRLWDRLKRESEDLQQEVWAIVRRTVISEHLLSLREQMAALDSGSGLYAALGALPPRQFDVMVLRYIGHYDTKRISWYMGITTRTVDYHCRKARERLSPVYQRILKCQREDTV</sequence>
<accession>A0ABV3ADU8</accession>
<keyword evidence="8" id="KW-1185">Reference proteome</keyword>
<dbReference type="PANTHER" id="PTHR43133">
    <property type="entry name" value="RNA POLYMERASE ECF-TYPE SIGMA FACTO"/>
    <property type="match status" value="1"/>
</dbReference>
<keyword evidence="3" id="KW-0731">Sigma factor</keyword>
<keyword evidence="5" id="KW-0804">Transcription</keyword>